<dbReference type="Proteomes" id="UP001278766">
    <property type="component" value="Unassembled WGS sequence"/>
</dbReference>
<comment type="caution">
    <text evidence="1">The sequence shown here is derived from an EMBL/GenBank/DDBJ whole genome shotgun (WGS) entry which is preliminary data.</text>
</comment>
<reference evidence="1" key="2">
    <citation type="submission" date="2023-06" db="EMBL/GenBank/DDBJ databases">
        <authorList>
            <consortium name="Lawrence Berkeley National Laboratory"/>
            <person name="Haridas S."/>
            <person name="Hensen N."/>
            <person name="Bonometti L."/>
            <person name="Westerberg I."/>
            <person name="Brannstrom I.O."/>
            <person name="Guillou S."/>
            <person name="Cros-Aarteil S."/>
            <person name="Calhoun S."/>
            <person name="Kuo A."/>
            <person name="Mondo S."/>
            <person name="Pangilinan J."/>
            <person name="Riley R."/>
            <person name="Labutti K."/>
            <person name="Andreopoulos B."/>
            <person name="Lipzen A."/>
            <person name="Chen C."/>
            <person name="Yanf M."/>
            <person name="Daum C."/>
            <person name="Ng V."/>
            <person name="Clum A."/>
            <person name="Steindorff A."/>
            <person name="Ohm R."/>
            <person name="Martin F."/>
            <person name="Silar P."/>
            <person name="Natvig D."/>
            <person name="Lalanne C."/>
            <person name="Gautier V."/>
            <person name="Ament-Velasquez S.L."/>
            <person name="Kruys A."/>
            <person name="Hutchinson M.I."/>
            <person name="Powell A.J."/>
            <person name="Barry K."/>
            <person name="Miller A.N."/>
            <person name="Grigoriev I.V."/>
            <person name="Debuchy R."/>
            <person name="Gladieux P."/>
            <person name="Thoren M.H."/>
            <person name="Johannesson H."/>
        </authorList>
    </citation>
    <scope>NUCLEOTIDE SEQUENCE</scope>
    <source>
        <strain evidence="1">CBS 168.71</strain>
    </source>
</reference>
<dbReference type="SUPFAM" id="SSF51182">
    <property type="entry name" value="RmlC-like cupins"/>
    <property type="match status" value="1"/>
</dbReference>
<name>A0AAE0H8H0_9PEZI</name>
<protein>
    <recommendedName>
        <fullName evidence="3">Cupin domain-containing protein</fullName>
    </recommendedName>
</protein>
<evidence type="ECO:0008006" key="3">
    <source>
        <dbReference type="Google" id="ProtNLM"/>
    </source>
</evidence>
<dbReference type="InterPro" id="IPR011051">
    <property type="entry name" value="RmlC_Cupin_sf"/>
</dbReference>
<proteinExistence type="predicted"/>
<organism evidence="1 2">
    <name type="scientific">Chaetomium fimeti</name>
    <dbReference type="NCBI Taxonomy" id="1854472"/>
    <lineage>
        <taxon>Eukaryota</taxon>
        <taxon>Fungi</taxon>
        <taxon>Dikarya</taxon>
        <taxon>Ascomycota</taxon>
        <taxon>Pezizomycotina</taxon>
        <taxon>Sordariomycetes</taxon>
        <taxon>Sordariomycetidae</taxon>
        <taxon>Sordariales</taxon>
        <taxon>Chaetomiaceae</taxon>
        <taxon>Chaetomium</taxon>
    </lineage>
</organism>
<dbReference type="GeneID" id="87841546"/>
<evidence type="ECO:0000313" key="1">
    <source>
        <dbReference type="EMBL" id="KAK3291764.1"/>
    </source>
</evidence>
<evidence type="ECO:0000313" key="2">
    <source>
        <dbReference type="Proteomes" id="UP001278766"/>
    </source>
</evidence>
<keyword evidence="2" id="KW-1185">Reference proteome</keyword>
<dbReference type="AlphaFoldDB" id="A0AAE0H8H0"/>
<reference evidence="1" key="1">
    <citation type="journal article" date="2023" name="Mol. Phylogenet. Evol.">
        <title>Genome-scale phylogeny and comparative genomics of the fungal order Sordariales.</title>
        <authorList>
            <person name="Hensen N."/>
            <person name="Bonometti L."/>
            <person name="Westerberg I."/>
            <person name="Brannstrom I.O."/>
            <person name="Guillou S."/>
            <person name="Cros-Aarteil S."/>
            <person name="Calhoun S."/>
            <person name="Haridas S."/>
            <person name="Kuo A."/>
            <person name="Mondo S."/>
            <person name="Pangilinan J."/>
            <person name="Riley R."/>
            <person name="LaButti K."/>
            <person name="Andreopoulos B."/>
            <person name="Lipzen A."/>
            <person name="Chen C."/>
            <person name="Yan M."/>
            <person name="Daum C."/>
            <person name="Ng V."/>
            <person name="Clum A."/>
            <person name="Steindorff A."/>
            <person name="Ohm R.A."/>
            <person name="Martin F."/>
            <person name="Silar P."/>
            <person name="Natvig D.O."/>
            <person name="Lalanne C."/>
            <person name="Gautier V."/>
            <person name="Ament-Velasquez S.L."/>
            <person name="Kruys A."/>
            <person name="Hutchinson M.I."/>
            <person name="Powell A.J."/>
            <person name="Barry K."/>
            <person name="Miller A.N."/>
            <person name="Grigoriev I.V."/>
            <person name="Debuchy R."/>
            <person name="Gladieux P."/>
            <person name="Hiltunen Thoren M."/>
            <person name="Johannesson H."/>
        </authorList>
    </citation>
    <scope>NUCLEOTIDE SEQUENCE</scope>
    <source>
        <strain evidence="1">CBS 168.71</strain>
    </source>
</reference>
<dbReference type="RefSeq" id="XP_062655278.1">
    <property type="nucleotide sequence ID" value="XM_062804598.1"/>
</dbReference>
<accession>A0AAE0H8H0</accession>
<dbReference type="EMBL" id="JAUEPN010000008">
    <property type="protein sequence ID" value="KAK3291764.1"/>
    <property type="molecule type" value="Genomic_DNA"/>
</dbReference>
<sequence length="121" mass="12782">MTDWEMVPGRISVGSGADTENIAFSYSYLAEDRPGPVADGVKFQVVEVPGGGSMRWAAVGMGMRLCSVASGTVRVWLSEQDQFAIGPNGMWKVRPGVACTVLNPSPVAAVLHVTTFGEHAV</sequence>
<gene>
    <name evidence="1" type="ORF">B0H64DRAFT_407992</name>
</gene>